<dbReference type="PANTHER" id="PTHR22670">
    <property type="entry name" value="BTB DOMAIN-CONTAINING PROTEIN-RELATED-RELATED"/>
    <property type="match status" value="1"/>
</dbReference>
<evidence type="ECO:0000259" key="2">
    <source>
        <dbReference type="PROSITE" id="PS50097"/>
    </source>
</evidence>
<name>A0A8S1H335_9PELO</name>
<evidence type="ECO:0000313" key="4">
    <source>
        <dbReference type="Proteomes" id="UP000835052"/>
    </source>
</evidence>
<feature type="region of interest" description="Disordered" evidence="1">
    <location>
        <begin position="403"/>
        <end position="430"/>
    </location>
</feature>
<dbReference type="CDD" id="cd18186">
    <property type="entry name" value="BTB_POZ_ZBTB_KLHL-like"/>
    <property type="match status" value="1"/>
</dbReference>
<dbReference type="PANTHER" id="PTHR22670:SF8">
    <property type="entry name" value="BTB DOMAIN-CONTAINING PROTEIN-RELATED"/>
    <property type="match status" value="1"/>
</dbReference>
<dbReference type="PROSITE" id="PS50097">
    <property type="entry name" value="BTB"/>
    <property type="match status" value="1"/>
</dbReference>
<gene>
    <name evidence="3" type="ORF">CAUJ_LOCUS5621</name>
</gene>
<feature type="region of interest" description="Disordered" evidence="1">
    <location>
        <begin position="268"/>
        <end position="379"/>
    </location>
</feature>
<dbReference type="Proteomes" id="UP000835052">
    <property type="component" value="Unassembled WGS sequence"/>
</dbReference>
<evidence type="ECO:0000256" key="1">
    <source>
        <dbReference type="SAM" id="MobiDB-lite"/>
    </source>
</evidence>
<dbReference type="EMBL" id="CAJGYM010000011">
    <property type="protein sequence ID" value="CAD6189702.1"/>
    <property type="molecule type" value="Genomic_DNA"/>
</dbReference>
<dbReference type="Pfam" id="PF00651">
    <property type="entry name" value="BTB"/>
    <property type="match status" value="1"/>
</dbReference>
<keyword evidence="4" id="KW-1185">Reference proteome</keyword>
<dbReference type="OrthoDB" id="6482909at2759"/>
<feature type="compositionally biased region" description="Polar residues" evidence="1">
    <location>
        <begin position="360"/>
        <end position="371"/>
    </location>
</feature>
<accession>A0A8S1H335</accession>
<dbReference type="AlphaFoldDB" id="A0A8S1H335"/>
<feature type="compositionally biased region" description="Low complexity" evidence="1">
    <location>
        <begin position="304"/>
        <end position="316"/>
    </location>
</feature>
<dbReference type="SMART" id="SM00225">
    <property type="entry name" value="BTB"/>
    <property type="match status" value="1"/>
</dbReference>
<sequence>MQQHCKDSPNMRKVVLQGAPSHMERVGRILLAQRKDADFSACDLRIELDGGFELVHSAVIGAHSARFSSIFSHTRPPYAPYDMTNFSPRSAQKVIDWMYSGEMQLNAETLRDDLLVAAHLRASFLLRQIEHHLKKLADVGHVIFALNIASTEGAMVTEETMAHLMLALHDSLETTSLTQLKPAAARAIATNSLLPACKKTSLINALVGWSRGQRPDVVQDVFSRVVIRDVKMDDVARLRRGLVRVLLDPHNTGRPVVGFDRENKLTLHIENPQEADENKVEPTASPSESSSDSNTELLKEDSSRASTPTSTASSSSEVRPTPPTRVQIDVGSRQPKTRHGGPCPYTRSEVELINGMPNPFDSTSDLSSRTASDSHTKLEGEVVHPRVGPPIRFSKSEVSMIRAIPDPFGPDPTRSPSAPPNRPESPNREKPRVFVRAPDGFQQYHSVGLGPNRYLYTQSEAEDIQAIPDVFSSGSRPTSPCVSSVESAYANAVKPSGFVTMPYNYRPDFIITSSQMSPGPRTNHHGLHKTASEVLELEKIPPISQTPTRPNRQDSPKAAKMSVRLYPV</sequence>
<dbReference type="Gene3D" id="3.30.710.10">
    <property type="entry name" value="Potassium Channel Kv1.1, Chain A"/>
    <property type="match status" value="1"/>
</dbReference>
<feature type="region of interest" description="Disordered" evidence="1">
    <location>
        <begin position="539"/>
        <end position="568"/>
    </location>
</feature>
<proteinExistence type="predicted"/>
<dbReference type="InterPro" id="IPR000210">
    <property type="entry name" value="BTB/POZ_dom"/>
</dbReference>
<dbReference type="InterPro" id="IPR011333">
    <property type="entry name" value="SKP1/BTB/POZ_sf"/>
</dbReference>
<feature type="domain" description="BTB" evidence="2">
    <location>
        <begin position="42"/>
        <end position="107"/>
    </location>
</feature>
<organism evidence="3 4">
    <name type="scientific">Caenorhabditis auriculariae</name>
    <dbReference type="NCBI Taxonomy" id="2777116"/>
    <lineage>
        <taxon>Eukaryota</taxon>
        <taxon>Metazoa</taxon>
        <taxon>Ecdysozoa</taxon>
        <taxon>Nematoda</taxon>
        <taxon>Chromadorea</taxon>
        <taxon>Rhabditida</taxon>
        <taxon>Rhabditina</taxon>
        <taxon>Rhabditomorpha</taxon>
        <taxon>Rhabditoidea</taxon>
        <taxon>Rhabditidae</taxon>
        <taxon>Peloderinae</taxon>
        <taxon>Caenorhabditis</taxon>
    </lineage>
</organism>
<protein>
    <recommendedName>
        <fullName evidence="2">BTB domain-containing protein</fullName>
    </recommendedName>
</protein>
<comment type="caution">
    <text evidence="3">The sequence shown here is derived from an EMBL/GenBank/DDBJ whole genome shotgun (WGS) entry which is preliminary data.</text>
</comment>
<evidence type="ECO:0000313" key="3">
    <source>
        <dbReference type="EMBL" id="CAD6189702.1"/>
    </source>
</evidence>
<dbReference type="SUPFAM" id="SSF54695">
    <property type="entry name" value="POZ domain"/>
    <property type="match status" value="1"/>
</dbReference>
<reference evidence="3" key="1">
    <citation type="submission" date="2020-10" db="EMBL/GenBank/DDBJ databases">
        <authorList>
            <person name="Kikuchi T."/>
        </authorList>
    </citation>
    <scope>NUCLEOTIDE SEQUENCE</scope>
    <source>
        <strain evidence="3">NKZ352</strain>
    </source>
</reference>